<reference evidence="2" key="1">
    <citation type="submission" date="2022-12" db="EMBL/GenBank/DDBJ databases">
        <title>Paraconexibacter alkalitolerans sp. nov. and Baekduia alba sp. nov., isolated from soil and emended description of the genera Paraconexibacter (Chun et al., 2020) and Baekduia (An et al., 2020).</title>
        <authorList>
            <person name="Vieira S."/>
            <person name="Huber K.J."/>
            <person name="Geppert A."/>
            <person name="Wolf J."/>
            <person name="Neumann-Schaal M."/>
            <person name="Muesken M."/>
            <person name="Overmann J."/>
        </authorList>
    </citation>
    <scope>NUCLEOTIDE SEQUENCE</scope>
    <source>
        <strain evidence="2">AEG42_29</strain>
    </source>
</reference>
<dbReference type="EMBL" id="CP114014">
    <property type="protein sequence ID" value="XAY06737.1"/>
    <property type="molecule type" value="Genomic_DNA"/>
</dbReference>
<feature type="region of interest" description="Disordered" evidence="1">
    <location>
        <begin position="1"/>
        <end position="24"/>
    </location>
</feature>
<dbReference type="AlphaFoldDB" id="A0AAU7AYN0"/>
<organism evidence="2">
    <name type="scientific">Paraconexibacter sp. AEG42_29</name>
    <dbReference type="NCBI Taxonomy" id="2997339"/>
    <lineage>
        <taxon>Bacteria</taxon>
        <taxon>Bacillati</taxon>
        <taxon>Actinomycetota</taxon>
        <taxon>Thermoleophilia</taxon>
        <taxon>Solirubrobacterales</taxon>
        <taxon>Paraconexibacteraceae</taxon>
        <taxon>Paraconexibacter</taxon>
    </lineage>
</organism>
<accession>A0AAU7AYN0</accession>
<evidence type="ECO:0000313" key="2">
    <source>
        <dbReference type="EMBL" id="XAY06737.1"/>
    </source>
</evidence>
<gene>
    <name evidence="2" type="ORF">DSM112329_03614</name>
</gene>
<proteinExistence type="predicted"/>
<protein>
    <recommendedName>
        <fullName evidence="3">N-acetyltransferase domain-containing protein</fullName>
    </recommendedName>
</protein>
<dbReference type="KEGG" id="parq:DSM112329_03614"/>
<name>A0AAU7AYN0_9ACTN</name>
<sequence>MERNIPVMSQTHTAPAPQSVAIRTATPDDSATIVRLAALDSSAVPAGPHLIGTVDGVPAAAISLSTGAVVADPFTPTAALVALLRMRAEHLRGPARSPGGLRGAGRIGLSVRGRRALT</sequence>
<evidence type="ECO:0000256" key="1">
    <source>
        <dbReference type="SAM" id="MobiDB-lite"/>
    </source>
</evidence>
<evidence type="ECO:0008006" key="3">
    <source>
        <dbReference type="Google" id="ProtNLM"/>
    </source>
</evidence>